<gene>
    <name evidence="9" type="ORF">SAMN02982929_03191</name>
    <name evidence="10" type="ORF">SAMN05216506_101432</name>
</gene>
<evidence type="ECO:0000256" key="8">
    <source>
        <dbReference type="RuleBase" id="RU003862"/>
    </source>
</evidence>
<dbReference type="SUPFAM" id="SSF51730">
    <property type="entry name" value="FAD-linked oxidoreductase"/>
    <property type="match status" value="1"/>
</dbReference>
<dbReference type="AlphaFoldDB" id="A0A1H6C7C9"/>
<accession>A0A1I1I4S0</accession>
<protein>
    <recommendedName>
        <fullName evidence="8">Methylenetetrahydrofolate reductase</fullName>
    </recommendedName>
</protein>
<evidence type="ECO:0000313" key="12">
    <source>
        <dbReference type="Proteomes" id="UP000236729"/>
    </source>
</evidence>
<evidence type="ECO:0000256" key="4">
    <source>
        <dbReference type="ARBA" id="ARBA00022630"/>
    </source>
</evidence>
<dbReference type="GO" id="GO:0071949">
    <property type="term" value="F:FAD binding"/>
    <property type="evidence" value="ECO:0007669"/>
    <property type="project" value="TreeGrafter"/>
</dbReference>
<dbReference type="UniPathway" id="UPA00193"/>
<dbReference type="EMBL" id="FOME01000001">
    <property type="protein sequence ID" value="SFC31156.1"/>
    <property type="molecule type" value="Genomic_DNA"/>
</dbReference>
<proteinExistence type="inferred from homology"/>
<keyword evidence="6 8" id="KW-0560">Oxidoreductase</keyword>
<evidence type="ECO:0000313" key="9">
    <source>
        <dbReference type="EMBL" id="SEG68871.1"/>
    </source>
</evidence>
<evidence type="ECO:0000256" key="2">
    <source>
        <dbReference type="ARBA" id="ARBA00004777"/>
    </source>
</evidence>
<name>A0A1H6C7C9_9PSEU</name>
<comment type="pathway">
    <text evidence="2 8">One-carbon metabolism; tetrahydrofolate interconversion.</text>
</comment>
<keyword evidence="11" id="KW-1185">Reference proteome</keyword>
<dbReference type="SMR" id="A0A1H6C7C9"/>
<dbReference type="Gene3D" id="3.20.20.220">
    <property type="match status" value="1"/>
</dbReference>
<dbReference type="Proteomes" id="UP000199690">
    <property type="component" value="Unassembled WGS sequence"/>
</dbReference>
<evidence type="ECO:0000256" key="6">
    <source>
        <dbReference type="ARBA" id="ARBA00023002"/>
    </source>
</evidence>
<dbReference type="InterPro" id="IPR029041">
    <property type="entry name" value="FAD-linked_oxidoreductase-like"/>
</dbReference>
<dbReference type="GO" id="GO:0005829">
    <property type="term" value="C:cytosol"/>
    <property type="evidence" value="ECO:0007669"/>
    <property type="project" value="TreeGrafter"/>
</dbReference>
<comment type="similarity">
    <text evidence="3 8">Belongs to the methylenetetrahydrofolate reductase family.</text>
</comment>
<dbReference type="Pfam" id="PF02219">
    <property type="entry name" value="MTHFR"/>
    <property type="match status" value="1"/>
</dbReference>
<dbReference type="GO" id="GO:0009086">
    <property type="term" value="P:methionine biosynthetic process"/>
    <property type="evidence" value="ECO:0007669"/>
    <property type="project" value="TreeGrafter"/>
</dbReference>
<dbReference type="PANTHER" id="PTHR45754">
    <property type="entry name" value="METHYLENETETRAHYDROFOLATE REDUCTASE"/>
    <property type="match status" value="1"/>
</dbReference>
<evidence type="ECO:0000256" key="5">
    <source>
        <dbReference type="ARBA" id="ARBA00022827"/>
    </source>
</evidence>
<keyword evidence="4 8" id="KW-0285">Flavoprotein</keyword>
<dbReference type="EMBL" id="FNVB01000004">
    <property type="protein sequence ID" value="SEG68871.1"/>
    <property type="molecule type" value="Genomic_DNA"/>
</dbReference>
<dbReference type="PANTHER" id="PTHR45754:SF3">
    <property type="entry name" value="METHYLENETETRAHYDROFOLATE REDUCTASE (NADPH)"/>
    <property type="match status" value="1"/>
</dbReference>
<comment type="catalytic activity">
    <reaction evidence="7">
        <text>(6S)-5-methyl-5,6,7,8-tetrahydrofolate + NAD(+) = (6R)-5,10-methylene-5,6,7,8-tetrahydrofolate + NADH + H(+)</text>
        <dbReference type="Rhea" id="RHEA:19821"/>
        <dbReference type="ChEBI" id="CHEBI:15378"/>
        <dbReference type="ChEBI" id="CHEBI:15636"/>
        <dbReference type="ChEBI" id="CHEBI:18608"/>
        <dbReference type="ChEBI" id="CHEBI:57540"/>
        <dbReference type="ChEBI" id="CHEBI:57945"/>
        <dbReference type="EC" id="1.5.1.54"/>
    </reaction>
    <physiologicalReaction direction="right-to-left" evidence="7">
        <dbReference type="Rhea" id="RHEA:19823"/>
    </physiologicalReaction>
</comment>
<evidence type="ECO:0000313" key="10">
    <source>
        <dbReference type="EMBL" id="SFC31156.1"/>
    </source>
</evidence>
<comment type="cofactor">
    <cofactor evidence="1 8">
        <name>FAD</name>
        <dbReference type="ChEBI" id="CHEBI:57692"/>
    </cofactor>
</comment>
<keyword evidence="5 8" id="KW-0274">FAD</keyword>
<evidence type="ECO:0000256" key="7">
    <source>
        <dbReference type="ARBA" id="ARBA00048628"/>
    </source>
</evidence>
<dbReference type="Proteomes" id="UP000236729">
    <property type="component" value="Unassembled WGS sequence"/>
</dbReference>
<reference evidence="9" key="2">
    <citation type="submission" date="2016-10" db="EMBL/GenBank/DDBJ databases">
        <authorList>
            <person name="de Groot N.N."/>
        </authorList>
    </citation>
    <scope>NUCLEOTIDE SEQUENCE [LARGE SCALE GENOMIC DNA]</scope>
    <source>
        <strain evidence="9">ATCC 20501</strain>
    </source>
</reference>
<dbReference type="InterPro" id="IPR003171">
    <property type="entry name" value="Mehydrof_redctse-like"/>
</dbReference>
<evidence type="ECO:0000256" key="3">
    <source>
        <dbReference type="ARBA" id="ARBA00006743"/>
    </source>
</evidence>
<evidence type="ECO:0000256" key="1">
    <source>
        <dbReference type="ARBA" id="ARBA00001974"/>
    </source>
</evidence>
<dbReference type="GO" id="GO:0035999">
    <property type="term" value="P:tetrahydrofolate interconversion"/>
    <property type="evidence" value="ECO:0007669"/>
    <property type="project" value="UniProtKB-UniPathway"/>
</dbReference>
<reference evidence="11 12" key="1">
    <citation type="submission" date="2016-10" db="EMBL/GenBank/DDBJ databases">
        <authorList>
            <person name="Varghese N."/>
            <person name="Submissions S."/>
        </authorList>
    </citation>
    <scope>NUCLEOTIDE SEQUENCE [LARGE SCALE GENOMIC DNA]</scope>
    <source>
        <strain evidence="12">ATCC 20501</strain>
        <strain evidence="10 11">CGMCC 4.3529</strain>
    </source>
</reference>
<sequence length="280" mass="30735">MTSDAELLQQSLNNARFEVLPLKGVLAQAELLPAGTTVTVTASPGKGIEATLDLAAGLRDRDLHVVPHLAARMIGDRAHLTALLDRTDDLGITEVFVVAGDSQVPRGEFPDALALLRAMDELGRRPDRVGITGYPEPHAFIPDATTVRAMNEKARYADYVVSQICYDPQAVASWVKAVRARGVLLPIHLGVPGVVDVHRLLRISLRIGLGESIRYLRKQHGVVSKLLTRYTPEELFDGLSPHLVDPSCGIAGWHFFTFNEIAKTVQWRHDLIARLREVPA</sequence>
<dbReference type="GO" id="GO:0106312">
    <property type="term" value="F:methylenetetrahydrofolate reductase (NADH) activity"/>
    <property type="evidence" value="ECO:0007669"/>
    <property type="project" value="UniProtKB-EC"/>
</dbReference>
<accession>A0A1H6C7C9</accession>
<evidence type="ECO:0000313" key="11">
    <source>
        <dbReference type="Proteomes" id="UP000199690"/>
    </source>
</evidence>
<organism evidence="9 12">
    <name type="scientific">Saccharopolyspora kobensis</name>
    <dbReference type="NCBI Taxonomy" id="146035"/>
    <lineage>
        <taxon>Bacteria</taxon>
        <taxon>Bacillati</taxon>
        <taxon>Actinomycetota</taxon>
        <taxon>Actinomycetes</taxon>
        <taxon>Pseudonocardiales</taxon>
        <taxon>Pseudonocardiaceae</taxon>
        <taxon>Saccharopolyspora</taxon>
    </lineage>
</organism>
<dbReference type="RefSeq" id="WP_093345389.1">
    <property type="nucleotide sequence ID" value="NZ_FNVB01000004.1"/>
</dbReference>